<evidence type="ECO:0000256" key="4">
    <source>
        <dbReference type="ARBA" id="ARBA00022898"/>
    </source>
</evidence>
<dbReference type="InterPro" id="IPR050859">
    <property type="entry name" value="Class-I_PLP-dep_aminotransf"/>
</dbReference>
<dbReference type="GO" id="GO:0008483">
    <property type="term" value="F:transaminase activity"/>
    <property type="evidence" value="ECO:0007669"/>
    <property type="project" value="UniProtKB-KW"/>
</dbReference>
<dbReference type="PANTHER" id="PTHR42790:SF19">
    <property type="entry name" value="KYNURENINE_ALPHA-AMINOADIPATE AMINOTRANSFERASE, MITOCHONDRIAL"/>
    <property type="match status" value="1"/>
</dbReference>
<comment type="cofactor">
    <cofactor evidence="1">
        <name>pyridoxal 5'-phosphate</name>
        <dbReference type="ChEBI" id="CHEBI:597326"/>
    </cofactor>
</comment>
<reference evidence="8" key="1">
    <citation type="journal article" date="2019" name="Int. J. Syst. Evol. Microbiol.">
        <title>The Global Catalogue of Microorganisms (GCM) 10K type strain sequencing project: providing services to taxonomists for standard genome sequencing and annotation.</title>
        <authorList>
            <consortium name="The Broad Institute Genomics Platform"/>
            <consortium name="The Broad Institute Genome Sequencing Center for Infectious Disease"/>
            <person name="Wu L."/>
            <person name="Ma J."/>
        </authorList>
    </citation>
    <scope>NUCLEOTIDE SEQUENCE [LARGE SCALE GENOMIC DNA]</scope>
    <source>
        <strain evidence="8">JCM 4565</strain>
    </source>
</reference>
<evidence type="ECO:0000313" key="7">
    <source>
        <dbReference type="EMBL" id="GAA0366568.1"/>
    </source>
</evidence>
<keyword evidence="5" id="KW-0472">Membrane</keyword>
<evidence type="ECO:0000259" key="6">
    <source>
        <dbReference type="Pfam" id="PF00155"/>
    </source>
</evidence>
<name>A0ABP3HD29_9ACTN</name>
<feature type="domain" description="Aminotransferase class I/classII large" evidence="6">
    <location>
        <begin position="116"/>
        <end position="389"/>
    </location>
</feature>
<dbReference type="Gene3D" id="3.90.1150.10">
    <property type="entry name" value="Aspartate Aminotransferase, domain 1"/>
    <property type="match status" value="1"/>
</dbReference>
<dbReference type="Pfam" id="PF00155">
    <property type="entry name" value="Aminotran_1_2"/>
    <property type="match status" value="1"/>
</dbReference>
<accession>A0ABP3HD29</accession>
<keyword evidence="4" id="KW-0663">Pyridoxal phosphate</keyword>
<dbReference type="InterPro" id="IPR004839">
    <property type="entry name" value="Aminotransferase_I/II_large"/>
</dbReference>
<proteinExistence type="predicted"/>
<dbReference type="InterPro" id="IPR015424">
    <property type="entry name" value="PyrdxlP-dep_Trfase"/>
</dbReference>
<evidence type="ECO:0000256" key="1">
    <source>
        <dbReference type="ARBA" id="ARBA00001933"/>
    </source>
</evidence>
<dbReference type="RefSeq" id="WP_344121195.1">
    <property type="nucleotide sequence ID" value="NZ_BAAABW010000026.1"/>
</dbReference>
<organism evidence="7 8">
    <name type="scientific">Streptomyces blastmyceticus</name>
    <dbReference type="NCBI Taxonomy" id="68180"/>
    <lineage>
        <taxon>Bacteria</taxon>
        <taxon>Bacillati</taxon>
        <taxon>Actinomycetota</taxon>
        <taxon>Actinomycetes</taxon>
        <taxon>Kitasatosporales</taxon>
        <taxon>Streptomycetaceae</taxon>
        <taxon>Streptomyces</taxon>
    </lineage>
</organism>
<keyword evidence="3" id="KW-0808">Transferase</keyword>
<evidence type="ECO:0000256" key="2">
    <source>
        <dbReference type="ARBA" id="ARBA00022576"/>
    </source>
</evidence>
<dbReference type="Proteomes" id="UP001500063">
    <property type="component" value="Unassembled WGS sequence"/>
</dbReference>
<keyword evidence="8" id="KW-1185">Reference proteome</keyword>
<dbReference type="Gene3D" id="3.40.640.10">
    <property type="entry name" value="Type I PLP-dependent aspartate aminotransferase-like (Major domain)"/>
    <property type="match status" value="1"/>
</dbReference>
<sequence>MNHSGTRTSSPESLADGALVDLTQHEIQALRTEFNLADAHTHQRQSASQRQIVERLPQLWYEAEEGLQETYEQRFVDAFFRLHRQPTALARKKTMLSYAASISTMVVGMYLKRRRMAVSLIEPCFDNLYDVLANMGVPLHPVDESAFADPDRIYSELKRRVRTDALFLVDPNNPTGFSLLKHGRKGFEEVVRFCKDHGKLLVIDFCFASFTLFDPDVARFDMYELLENSGVSYMAIEDTGKTWPVQDAKCAMLTVSDDIHEAVYNLHTSVLLNVSPFVLNMLAEYIEDSIEDDLSSVRDVLTRNRETARKALDGSILEYQEPVVNVSVAWFRIDHPELTATELQRELTADGLYLLPGRYFYWSEPGKGESYLRIALARDPQMFSAAMTRLAAALDRHAR</sequence>
<feature type="transmembrane region" description="Helical" evidence="5">
    <location>
        <begin position="95"/>
        <end position="111"/>
    </location>
</feature>
<gene>
    <name evidence="7" type="ORF">GCM10010319_50610</name>
</gene>
<keyword evidence="5" id="KW-1133">Transmembrane helix</keyword>
<evidence type="ECO:0000256" key="3">
    <source>
        <dbReference type="ARBA" id="ARBA00022679"/>
    </source>
</evidence>
<dbReference type="InterPro" id="IPR015421">
    <property type="entry name" value="PyrdxlP-dep_Trfase_major"/>
</dbReference>
<comment type="caution">
    <text evidence="7">The sequence shown here is derived from an EMBL/GenBank/DDBJ whole genome shotgun (WGS) entry which is preliminary data.</text>
</comment>
<keyword evidence="5" id="KW-0812">Transmembrane</keyword>
<keyword evidence="2 7" id="KW-0032">Aminotransferase</keyword>
<dbReference type="EMBL" id="BAAABW010000026">
    <property type="protein sequence ID" value="GAA0366568.1"/>
    <property type="molecule type" value="Genomic_DNA"/>
</dbReference>
<dbReference type="InterPro" id="IPR015422">
    <property type="entry name" value="PyrdxlP-dep_Trfase_small"/>
</dbReference>
<evidence type="ECO:0000313" key="8">
    <source>
        <dbReference type="Proteomes" id="UP001500063"/>
    </source>
</evidence>
<evidence type="ECO:0000256" key="5">
    <source>
        <dbReference type="SAM" id="Phobius"/>
    </source>
</evidence>
<dbReference type="SUPFAM" id="SSF53383">
    <property type="entry name" value="PLP-dependent transferases"/>
    <property type="match status" value="1"/>
</dbReference>
<dbReference type="PANTHER" id="PTHR42790">
    <property type="entry name" value="AMINOTRANSFERASE"/>
    <property type="match status" value="1"/>
</dbReference>
<dbReference type="CDD" id="cd00609">
    <property type="entry name" value="AAT_like"/>
    <property type="match status" value="1"/>
</dbReference>
<protein>
    <submittedName>
        <fullName evidence="7">Aminotransferase class I/II-fold pyridoxal phosphate-dependent enzyme</fullName>
    </submittedName>
</protein>